<proteinExistence type="predicted"/>
<dbReference type="PROSITE" id="PS51704">
    <property type="entry name" value="GP_PDE"/>
    <property type="match status" value="1"/>
</dbReference>
<dbReference type="EMBL" id="CP000142">
    <property type="protein sequence ID" value="ABA89572.1"/>
    <property type="molecule type" value="Genomic_DNA"/>
</dbReference>
<dbReference type="GO" id="GO:0006629">
    <property type="term" value="P:lipid metabolic process"/>
    <property type="evidence" value="ECO:0007669"/>
    <property type="project" value="InterPro"/>
</dbReference>
<reference evidence="3" key="1">
    <citation type="submission" date="2005-10" db="EMBL/GenBank/DDBJ databases">
        <title>Complete sequence of Pelobacter carbinolicus DSM 2380.</title>
        <authorList>
            <person name="Copeland A."/>
            <person name="Lucas S."/>
            <person name="Lapidus A."/>
            <person name="Barry K."/>
            <person name="Detter J.C."/>
            <person name="Glavina T."/>
            <person name="Hammon N."/>
            <person name="Israni S."/>
            <person name="Pitluck S."/>
            <person name="Chertkov O."/>
            <person name="Schmutz J."/>
            <person name="Larimer F."/>
            <person name="Land M."/>
            <person name="Kyrpides N."/>
            <person name="Ivanova N."/>
            <person name="Richardson P."/>
        </authorList>
    </citation>
    <scope>NUCLEOTIDE SEQUENCE [LARGE SCALE GENOMIC DNA]</scope>
    <source>
        <strain evidence="3">DSM 2380 / NBRC 103641 / GraBd1</strain>
    </source>
</reference>
<dbReference type="SUPFAM" id="SSF51695">
    <property type="entry name" value="PLC-like phosphodiesterases"/>
    <property type="match status" value="1"/>
</dbReference>
<name>Q3A235_SYNC1</name>
<protein>
    <submittedName>
        <fullName evidence="2">Glycerophosphodiester phosphodiesterase</fullName>
    </submittedName>
</protein>
<dbReference type="PANTHER" id="PTHR46211">
    <property type="entry name" value="GLYCEROPHOSPHORYL DIESTER PHOSPHODIESTERASE"/>
    <property type="match status" value="1"/>
</dbReference>
<accession>Q3A235</accession>
<feature type="domain" description="GP-PDE" evidence="1">
    <location>
        <begin position="4"/>
        <end position="234"/>
    </location>
</feature>
<dbReference type="AlphaFoldDB" id="Q3A235"/>
<dbReference type="GO" id="GO:0008081">
    <property type="term" value="F:phosphoric diester hydrolase activity"/>
    <property type="evidence" value="ECO:0007669"/>
    <property type="project" value="InterPro"/>
</dbReference>
<dbReference type="eggNOG" id="COG0584">
    <property type="taxonomic scope" value="Bacteria"/>
</dbReference>
<dbReference type="KEGG" id="pca:Pcar_2333"/>
<dbReference type="Proteomes" id="UP000002534">
    <property type="component" value="Chromosome"/>
</dbReference>
<dbReference type="Gene3D" id="3.20.20.190">
    <property type="entry name" value="Phosphatidylinositol (PI) phosphodiesterase"/>
    <property type="match status" value="1"/>
</dbReference>
<dbReference type="HOGENOM" id="CLU_030006_3_5_7"/>
<sequence>MKKIVVWAHRGASGKAPENTLAAFRLAQRFGADGVELDVRLTADGVPVVMHDDTLDRTTDVNGELHTFSLADLQSVDAGSWFAPRYAGEPIPTLDQVLRWAGSYFRLNLEIKEFAAGMAVVGLLERFPGCRALVSSFDYALLEALRRKATWLPVGFLSAQRHWVESIDDAVACGAESFHPRQDLVLPEQVRLCHARGLKVYPWVVDDRQRFKALLDMGVDGLFTNDPGQVCRWRDHSAPAG</sequence>
<dbReference type="InterPro" id="IPR030395">
    <property type="entry name" value="GP_PDE_dom"/>
</dbReference>
<dbReference type="PANTHER" id="PTHR46211:SF14">
    <property type="entry name" value="GLYCEROPHOSPHODIESTER PHOSPHODIESTERASE"/>
    <property type="match status" value="1"/>
</dbReference>
<dbReference type="OrthoDB" id="9787897at2"/>
<dbReference type="InterPro" id="IPR017946">
    <property type="entry name" value="PLC-like_Pdiesterase_TIM-brl"/>
</dbReference>
<keyword evidence="3" id="KW-1185">Reference proteome</keyword>
<evidence type="ECO:0000313" key="3">
    <source>
        <dbReference type="Proteomes" id="UP000002534"/>
    </source>
</evidence>
<evidence type="ECO:0000259" key="1">
    <source>
        <dbReference type="PROSITE" id="PS51704"/>
    </source>
</evidence>
<dbReference type="RefSeq" id="WP_011342094.1">
    <property type="nucleotide sequence ID" value="NC_007498.2"/>
</dbReference>
<reference evidence="2 3" key="2">
    <citation type="journal article" date="2012" name="BMC Genomics">
        <title>The genome of Pelobacter carbinolicus reveals surprising metabolic capabilities and physiological features.</title>
        <authorList>
            <person name="Aklujkar M."/>
            <person name="Haveman S.A."/>
            <person name="Didonato R.Jr."/>
            <person name="Chertkov O."/>
            <person name="Han C.S."/>
            <person name="Land M.L."/>
            <person name="Brown P."/>
            <person name="Lovley D.R."/>
        </authorList>
    </citation>
    <scope>NUCLEOTIDE SEQUENCE [LARGE SCALE GENOMIC DNA]</scope>
    <source>
        <strain evidence="3">DSM 2380 / NBRC 103641 / GraBd1</strain>
    </source>
</reference>
<dbReference type="Pfam" id="PF03009">
    <property type="entry name" value="GDPD"/>
    <property type="match status" value="1"/>
</dbReference>
<dbReference type="STRING" id="338963.Pcar_2333"/>
<organism evidence="2 3">
    <name type="scientific">Syntrophotalea carbinolica (strain DSM 2380 / NBRC 103641 / GraBd1)</name>
    <name type="common">Pelobacter carbinolicus</name>
    <dbReference type="NCBI Taxonomy" id="338963"/>
    <lineage>
        <taxon>Bacteria</taxon>
        <taxon>Pseudomonadati</taxon>
        <taxon>Thermodesulfobacteriota</taxon>
        <taxon>Desulfuromonadia</taxon>
        <taxon>Desulfuromonadales</taxon>
        <taxon>Syntrophotaleaceae</taxon>
        <taxon>Syntrophotalea</taxon>
    </lineage>
</organism>
<evidence type="ECO:0000313" key="2">
    <source>
        <dbReference type="EMBL" id="ABA89572.1"/>
    </source>
</evidence>
<gene>
    <name evidence="2" type="primary">ugpQ-1</name>
    <name evidence="2" type="ordered locus">Pcar_2333</name>
</gene>